<evidence type="ECO:0000256" key="9">
    <source>
        <dbReference type="SAM" id="Phobius"/>
    </source>
</evidence>
<reference evidence="10" key="2">
    <citation type="submission" date="2014-07" db="EMBL/GenBank/DDBJ databases">
        <authorList>
            <person name="Hull J."/>
        </authorList>
    </citation>
    <scope>NUCLEOTIDE SEQUENCE</scope>
</reference>
<organism evidence="10">
    <name type="scientific">Lygus hesperus</name>
    <name type="common">Western plant bug</name>
    <dbReference type="NCBI Taxonomy" id="30085"/>
    <lineage>
        <taxon>Eukaryota</taxon>
        <taxon>Metazoa</taxon>
        <taxon>Ecdysozoa</taxon>
        <taxon>Arthropoda</taxon>
        <taxon>Hexapoda</taxon>
        <taxon>Insecta</taxon>
        <taxon>Pterygota</taxon>
        <taxon>Neoptera</taxon>
        <taxon>Paraneoptera</taxon>
        <taxon>Hemiptera</taxon>
        <taxon>Heteroptera</taxon>
        <taxon>Panheteroptera</taxon>
        <taxon>Cimicomorpha</taxon>
        <taxon>Miridae</taxon>
        <taxon>Mirini</taxon>
        <taxon>Lygus</taxon>
    </lineage>
</organism>
<dbReference type="AlphaFoldDB" id="A0A0A9YIN6"/>
<dbReference type="Pfam" id="PF02937">
    <property type="entry name" value="COX6C"/>
    <property type="match status" value="1"/>
</dbReference>
<keyword evidence="8 9" id="KW-0472">Membrane</keyword>
<keyword evidence="6 9" id="KW-1133">Transmembrane helix</keyword>
<dbReference type="Gene3D" id="4.10.93.10">
    <property type="entry name" value="Mitochondrial cytochrome c oxidase subunit VIc/VIIs"/>
    <property type="match status" value="1"/>
</dbReference>
<accession>A0A0A9YIN6</accession>
<comment type="subcellular location">
    <subcellularLocation>
        <location evidence="1">Mitochondrion inner membrane</location>
        <topology evidence="1">Single-pass membrane protein</topology>
    </subcellularLocation>
</comment>
<dbReference type="PANTHER" id="PTHR48416">
    <property type="entry name" value="CYTOCHROME C OXIDASE SUBUNIT 6C"/>
    <property type="match status" value="1"/>
</dbReference>
<evidence type="ECO:0000256" key="4">
    <source>
        <dbReference type="ARBA" id="ARBA00022692"/>
    </source>
</evidence>
<evidence type="ECO:0000313" key="10">
    <source>
        <dbReference type="EMBL" id="JAG31481.1"/>
    </source>
</evidence>
<dbReference type="GO" id="GO:0005743">
    <property type="term" value="C:mitochondrial inner membrane"/>
    <property type="evidence" value="ECO:0007669"/>
    <property type="project" value="UniProtKB-SubCell"/>
</dbReference>
<feature type="transmembrane region" description="Helical" evidence="9">
    <location>
        <begin position="49"/>
        <end position="71"/>
    </location>
</feature>
<proteinExistence type="inferred from homology"/>
<gene>
    <name evidence="10" type="primary">Cox6c</name>
    <name evidence="10" type="ORF">CM83_9960</name>
</gene>
<evidence type="ECO:0000256" key="5">
    <source>
        <dbReference type="ARBA" id="ARBA00022792"/>
    </source>
</evidence>
<sequence>THIHEFELAFCEYYFSEMAEKSDTIPEAKDCKPAKYCKPVLKGYLKRNISFNIMMALITAATSGVAFHYLVAEPRKKRYAAFYKDYDAEEEFKIMKKKKGLFQSG</sequence>
<keyword evidence="5" id="KW-0999">Mitochondrion inner membrane</keyword>
<dbReference type="SUPFAM" id="SSF81415">
    <property type="entry name" value="Mitochondrial cytochrome c oxidase subunit VIc"/>
    <property type="match status" value="1"/>
</dbReference>
<evidence type="ECO:0000256" key="7">
    <source>
        <dbReference type="ARBA" id="ARBA00023128"/>
    </source>
</evidence>
<evidence type="ECO:0000256" key="6">
    <source>
        <dbReference type="ARBA" id="ARBA00022989"/>
    </source>
</evidence>
<dbReference type="EMBL" id="GBHO01012123">
    <property type="protein sequence ID" value="JAG31481.1"/>
    <property type="molecule type" value="Transcribed_RNA"/>
</dbReference>
<evidence type="ECO:0000256" key="1">
    <source>
        <dbReference type="ARBA" id="ARBA00004434"/>
    </source>
</evidence>
<evidence type="ECO:0000256" key="2">
    <source>
        <dbReference type="ARBA" id="ARBA00004673"/>
    </source>
</evidence>
<name>A0A0A9YIN6_LYGHE</name>
<dbReference type="PANTHER" id="PTHR48416:SF1">
    <property type="entry name" value="CYTOCHROME C OXIDASE SUBUNIT 6C"/>
    <property type="match status" value="1"/>
</dbReference>
<dbReference type="InterPro" id="IPR034884">
    <property type="entry name" value="Cytochrome_c_oxidase_VIc/VIIs"/>
</dbReference>
<evidence type="ECO:0000256" key="3">
    <source>
        <dbReference type="ARBA" id="ARBA00007204"/>
    </source>
</evidence>
<keyword evidence="7" id="KW-0496">Mitochondrion</keyword>
<protein>
    <submittedName>
        <fullName evidence="10">Cytochrome c oxidase subunit 6C</fullName>
    </submittedName>
</protein>
<comment type="similarity">
    <text evidence="3">Belongs to the cytochrome c oxidase subunit 6c family.</text>
</comment>
<dbReference type="InterPro" id="IPR051389">
    <property type="entry name" value="Cytochrome_c_oxidase_VIc"/>
</dbReference>
<dbReference type="InterPro" id="IPR037169">
    <property type="entry name" value="Cytochrome_c_oxidase_VIc_sf"/>
</dbReference>
<evidence type="ECO:0000256" key="8">
    <source>
        <dbReference type="ARBA" id="ARBA00023136"/>
    </source>
</evidence>
<keyword evidence="4 9" id="KW-0812">Transmembrane</keyword>
<comment type="pathway">
    <text evidence="2">Energy metabolism; oxidative phosphorylation.</text>
</comment>
<feature type="non-terminal residue" evidence="10">
    <location>
        <position position="1"/>
    </location>
</feature>
<reference evidence="10" key="1">
    <citation type="journal article" date="2014" name="PLoS ONE">
        <title>Transcriptome-Based Identification of ABC Transporters in the Western Tarnished Plant Bug Lygus hesperus.</title>
        <authorList>
            <person name="Hull J.J."/>
            <person name="Chaney K."/>
            <person name="Geib S.M."/>
            <person name="Fabrick J.A."/>
            <person name="Brent C.S."/>
            <person name="Walsh D."/>
            <person name="Lavine L.C."/>
        </authorList>
    </citation>
    <scope>NUCLEOTIDE SEQUENCE</scope>
</reference>